<evidence type="ECO:0000313" key="6">
    <source>
        <dbReference type="Proteomes" id="UP000005845"/>
    </source>
</evidence>
<dbReference type="RefSeq" id="WP_005203918.1">
    <property type="nucleotide sequence ID" value="NZ_BAFC01000042.1"/>
</dbReference>
<dbReference type="EMBL" id="BAFC01000042">
    <property type="protein sequence ID" value="GAB38304.1"/>
    <property type="molecule type" value="Genomic_DNA"/>
</dbReference>
<dbReference type="PROSITE" id="PS50949">
    <property type="entry name" value="HTH_GNTR"/>
    <property type="match status" value="1"/>
</dbReference>
<reference evidence="5 6" key="1">
    <citation type="submission" date="2012-02" db="EMBL/GenBank/DDBJ databases">
        <title>Whole genome shotgun sequence of Gordonia sputi NBRC 100414.</title>
        <authorList>
            <person name="Yoshida I."/>
            <person name="Hosoyama A."/>
            <person name="Tsuchikane K."/>
            <person name="Katsumata H."/>
            <person name="Yamazaki S."/>
            <person name="Fujita N."/>
        </authorList>
    </citation>
    <scope>NUCLEOTIDE SEQUENCE [LARGE SCALE GENOMIC DNA]</scope>
    <source>
        <strain evidence="5 6">NBRC 100414</strain>
    </source>
</reference>
<dbReference type="InterPro" id="IPR008920">
    <property type="entry name" value="TF_FadR/GntR_C"/>
</dbReference>
<dbReference type="SUPFAM" id="SSF48008">
    <property type="entry name" value="GntR ligand-binding domain-like"/>
    <property type="match status" value="1"/>
</dbReference>
<dbReference type="eggNOG" id="COG1802">
    <property type="taxonomic scope" value="Bacteria"/>
</dbReference>
<evidence type="ECO:0000256" key="2">
    <source>
        <dbReference type="ARBA" id="ARBA00023125"/>
    </source>
</evidence>
<keyword evidence="2" id="KW-0238">DNA-binding</keyword>
<proteinExistence type="predicted"/>
<dbReference type="PANTHER" id="PTHR43537:SF24">
    <property type="entry name" value="GLUCONATE OPERON TRANSCRIPTIONAL REPRESSOR"/>
    <property type="match status" value="1"/>
</dbReference>
<dbReference type="InterPro" id="IPR011711">
    <property type="entry name" value="GntR_C"/>
</dbReference>
<feature type="domain" description="HTH gntR-type" evidence="4">
    <location>
        <begin position="19"/>
        <end position="86"/>
    </location>
</feature>
<keyword evidence="3" id="KW-0804">Transcription</keyword>
<name>H5TXU6_9ACTN</name>
<dbReference type="InterPro" id="IPR000524">
    <property type="entry name" value="Tscrpt_reg_HTH_GntR"/>
</dbReference>
<evidence type="ECO:0000313" key="5">
    <source>
        <dbReference type="EMBL" id="GAB38304.1"/>
    </source>
</evidence>
<dbReference type="Proteomes" id="UP000005845">
    <property type="component" value="Unassembled WGS sequence"/>
</dbReference>
<dbReference type="SMART" id="SM00895">
    <property type="entry name" value="FCD"/>
    <property type="match status" value="1"/>
</dbReference>
<dbReference type="SUPFAM" id="SSF46785">
    <property type="entry name" value="Winged helix' DNA-binding domain"/>
    <property type="match status" value="1"/>
</dbReference>
<evidence type="ECO:0000259" key="4">
    <source>
        <dbReference type="PROSITE" id="PS50949"/>
    </source>
</evidence>
<dbReference type="PANTHER" id="PTHR43537">
    <property type="entry name" value="TRANSCRIPTIONAL REGULATOR, GNTR FAMILY"/>
    <property type="match status" value="1"/>
</dbReference>
<dbReference type="Pfam" id="PF00392">
    <property type="entry name" value="GntR"/>
    <property type="match status" value="1"/>
</dbReference>
<dbReference type="Pfam" id="PF07729">
    <property type="entry name" value="FCD"/>
    <property type="match status" value="1"/>
</dbReference>
<dbReference type="GO" id="GO:0003677">
    <property type="term" value="F:DNA binding"/>
    <property type="evidence" value="ECO:0007669"/>
    <property type="project" value="UniProtKB-KW"/>
</dbReference>
<organism evidence="5 6">
    <name type="scientific">Gordonia sputi NBRC 100414</name>
    <dbReference type="NCBI Taxonomy" id="1089453"/>
    <lineage>
        <taxon>Bacteria</taxon>
        <taxon>Bacillati</taxon>
        <taxon>Actinomycetota</taxon>
        <taxon>Actinomycetes</taxon>
        <taxon>Mycobacteriales</taxon>
        <taxon>Gordoniaceae</taxon>
        <taxon>Gordonia</taxon>
    </lineage>
</organism>
<gene>
    <name evidence="5" type="ORF">GOSPT_042_00540</name>
</gene>
<evidence type="ECO:0000256" key="1">
    <source>
        <dbReference type="ARBA" id="ARBA00023015"/>
    </source>
</evidence>
<accession>H5TXU6</accession>
<comment type="caution">
    <text evidence="5">The sequence shown here is derived from an EMBL/GenBank/DDBJ whole genome shotgun (WGS) entry which is preliminary data.</text>
</comment>
<sequence length="236" mass="25646">MSSKMTNRLLVQLAETRSGNDRANVLEELRRLILSGGAPPGTQIMLADIADAFGVSAIPVREALKTLVGEGLVDHQRNSGYHVSQLSLAELKEIYFVRGVLEQAALARSVSNITDAQIAAATEFHQELLTATKFNDGKAFHDVSRRFHTTLTAPCAMPRLLNMFDATWNLTEPFQVMRSVDSPTQAKLNSDHADLLDAFTARDTSAVLAAAGVHHARLEEAIIETSESLGVRPDLG</sequence>
<dbReference type="AlphaFoldDB" id="H5TXU6"/>
<dbReference type="InterPro" id="IPR036390">
    <property type="entry name" value="WH_DNA-bd_sf"/>
</dbReference>
<keyword evidence="6" id="KW-1185">Reference proteome</keyword>
<dbReference type="Gene3D" id="1.20.120.530">
    <property type="entry name" value="GntR ligand-binding domain-like"/>
    <property type="match status" value="1"/>
</dbReference>
<protein>
    <submittedName>
        <fullName evidence="5">Putative GntR family transcriptional regulator</fullName>
    </submittedName>
</protein>
<dbReference type="Gene3D" id="1.10.10.10">
    <property type="entry name" value="Winged helix-like DNA-binding domain superfamily/Winged helix DNA-binding domain"/>
    <property type="match status" value="1"/>
</dbReference>
<dbReference type="SMART" id="SM00345">
    <property type="entry name" value="HTH_GNTR"/>
    <property type="match status" value="1"/>
</dbReference>
<evidence type="ECO:0000256" key="3">
    <source>
        <dbReference type="ARBA" id="ARBA00023163"/>
    </source>
</evidence>
<dbReference type="InterPro" id="IPR036388">
    <property type="entry name" value="WH-like_DNA-bd_sf"/>
</dbReference>
<dbReference type="CDD" id="cd07377">
    <property type="entry name" value="WHTH_GntR"/>
    <property type="match status" value="1"/>
</dbReference>
<dbReference type="GO" id="GO:0003700">
    <property type="term" value="F:DNA-binding transcription factor activity"/>
    <property type="evidence" value="ECO:0007669"/>
    <property type="project" value="InterPro"/>
</dbReference>
<keyword evidence="1" id="KW-0805">Transcription regulation</keyword>